<evidence type="ECO:0000313" key="3">
    <source>
        <dbReference type="Proteomes" id="UP000192601"/>
    </source>
</evidence>
<dbReference type="RefSeq" id="WP_047322046.1">
    <property type="nucleotide sequence ID" value="NZ_MVIJ01000050.1"/>
</dbReference>
<evidence type="ECO:0000313" key="2">
    <source>
        <dbReference type="EMBL" id="ORB70312.1"/>
    </source>
</evidence>
<sequence>MTPGPTWPHLTLPDPPPGSQLRKIGIRDAELRIVSSSETWWRVHRTEGDFVLAWNEFRHYGPVLRFDPHPEPAREHADCAVWYGAGTLDAAIAEAFQGDRTIDRARVRPYLTGLAFTRTLSLLDLAVDSDGAWATRAGGTFAMSTAPHPITQRWARAIVEAFPDLDGVRYNSRFAGHPCAALFLPGATAMPQRPTISLPLTHPALVSRLAGTAERLGYSVI</sequence>
<evidence type="ECO:0000259" key="1">
    <source>
        <dbReference type="SMART" id="SM00953"/>
    </source>
</evidence>
<dbReference type="OrthoDB" id="3256236at2"/>
<dbReference type="EMBL" id="MVIJ01000050">
    <property type="protein sequence ID" value="ORB70312.1"/>
    <property type="molecule type" value="Genomic_DNA"/>
</dbReference>
<dbReference type="Pfam" id="PF08808">
    <property type="entry name" value="RES"/>
    <property type="match status" value="1"/>
</dbReference>
<comment type="caution">
    <text evidence="2">The sequence shown here is derived from an EMBL/GenBank/DDBJ whole genome shotgun (WGS) entry which is preliminary data.</text>
</comment>
<reference evidence="2 3" key="1">
    <citation type="submission" date="2017-02" db="EMBL/GenBank/DDBJ databases">
        <title>The new phylogeny of genus Mycobacterium.</title>
        <authorList>
            <person name="Tortoli E."/>
            <person name="Trovato A."/>
            <person name="Cirillo D.M."/>
        </authorList>
    </citation>
    <scope>NUCLEOTIDE SEQUENCE [LARGE SCALE GENOMIC DNA]</scope>
    <source>
        <strain evidence="2 3">DSM 43992</strain>
    </source>
</reference>
<name>A0A1X0K5H6_MYCSC</name>
<dbReference type="Proteomes" id="UP000192601">
    <property type="component" value="Unassembled WGS sequence"/>
</dbReference>
<accession>A0A1X0K5H6</accession>
<proteinExistence type="predicted"/>
<feature type="domain" description="RES" evidence="1">
    <location>
        <begin position="66"/>
        <end position="194"/>
    </location>
</feature>
<protein>
    <recommendedName>
        <fullName evidence="1">RES domain-containing protein</fullName>
    </recommendedName>
</protein>
<dbReference type="AlphaFoldDB" id="A0A1X0K5H6"/>
<organism evidence="2 3">
    <name type="scientific">Mycobacterium scrofulaceum</name>
    <dbReference type="NCBI Taxonomy" id="1783"/>
    <lineage>
        <taxon>Bacteria</taxon>
        <taxon>Bacillati</taxon>
        <taxon>Actinomycetota</taxon>
        <taxon>Actinomycetes</taxon>
        <taxon>Mycobacteriales</taxon>
        <taxon>Mycobacteriaceae</taxon>
        <taxon>Mycobacterium</taxon>
    </lineage>
</organism>
<dbReference type="SMART" id="SM00953">
    <property type="entry name" value="RES"/>
    <property type="match status" value="1"/>
</dbReference>
<keyword evidence="3" id="KW-1185">Reference proteome</keyword>
<dbReference type="STRING" id="1783.BST44_23930"/>
<gene>
    <name evidence="2" type="ORF">BST44_23930</name>
</gene>
<dbReference type="InterPro" id="IPR014914">
    <property type="entry name" value="RES_dom"/>
</dbReference>